<evidence type="ECO:0000313" key="1">
    <source>
        <dbReference type="EMBL" id="KGG79452.1"/>
    </source>
</evidence>
<comment type="caution">
    <text evidence="1">The sequence shown here is derived from an EMBL/GenBank/DDBJ whole genome shotgun (WGS) entry which is preliminary data.</text>
</comment>
<evidence type="ECO:0000313" key="2">
    <source>
        <dbReference type="Proteomes" id="UP000029622"/>
    </source>
</evidence>
<sequence>MKKIVIVFFILIITINLISCNRKEEKILDLSVLIQENMNVYKKLIITSGRTGVSKGTENQKIINKFLNELKAYKIKIHNEEQLNGYNYSAKLIYKDDKGNKGNLSITDNKFGTINELRFDIIRGYIDLEQYFNMLP</sequence>
<organism evidence="1 2">
    <name type="scientific">Caloranaerobacter azorensis H53214</name>
    <dbReference type="NCBI Taxonomy" id="1156417"/>
    <lineage>
        <taxon>Bacteria</taxon>
        <taxon>Bacillati</taxon>
        <taxon>Bacillota</taxon>
        <taxon>Tissierellia</taxon>
        <taxon>Tissierellales</taxon>
        <taxon>Thermohalobacteraceae</taxon>
        <taxon>Caloranaerobacter</taxon>
    </lineage>
</organism>
<dbReference type="EMBL" id="AZTB01000110">
    <property type="protein sequence ID" value="KGG79452.1"/>
    <property type="molecule type" value="Genomic_DNA"/>
</dbReference>
<name>A0A096BF14_9FIRM</name>
<dbReference type="RefSeq" id="WP_035165146.1">
    <property type="nucleotide sequence ID" value="NZ_AZTB01000110.1"/>
</dbReference>
<gene>
    <name evidence="1" type="ORF">Y919_11985</name>
</gene>
<protein>
    <submittedName>
        <fullName evidence="1">Uncharacterized protein</fullName>
    </submittedName>
</protein>
<accession>A0A096BF14</accession>
<dbReference type="AlphaFoldDB" id="A0A096BF14"/>
<proteinExistence type="predicted"/>
<reference evidence="1 2" key="1">
    <citation type="submission" date="2013-12" db="EMBL/GenBank/DDBJ databases">
        <title>Draft genome sequence of Caloranaerobacter sp. H53214.</title>
        <authorList>
            <person name="Jiang L.J."/>
            <person name="Shao Z.Z."/>
            <person name="Long M.N."/>
        </authorList>
    </citation>
    <scope>NUCLEOTIDE SEQUENCE [LARGE SCALE GENOMIC DNA]</scope>
    <source>
        <strain evidence="1 2">H53214</strain>
    </source>
</reference>
<dbReference type="Proteomes" id="UP000029622">
    <property type="component" value="Unassembled WGS sequence"/>
</dbReference>